<name>A0A9J6B803_SOLCO</name>
<dbReference type="Pfam" id="PF03893">
    <property type="entry name" value="Lipase3_N"/>
    <property type="match status" value="1"/>
</dbReference>
<feature type="domain" description="Mono-/di-acylglycerol lipase N-terminal" evidence="3">
    <location>
        <begin position="48"/>
        <end position="124"/>
    </location>
</feature>
<dbReference type="GO" id="GO:0016787">
    <property type="term" value="F:hydrolase activity"/>
    <property type="evidence" value="ECO:0007669"/>
    <property type="project" value="UniProtKB-KW"/>
</dbReference>
<dbReference type="Proteomes" id="UP000824120">
    <property type="component" value="Chromosome 1"/>
</dbReference>
<evidence type="ECO:0000313" key="5">
    <source>
        <dbReference type="Proteomes" id="UP000824120"/>
    </source>
</evidence>
<dbReference type="Pfam" id="PF01764">
    <property type="entry name" value="Lipase_3"/>
    <property type="match status" value="1"/>
</dbReference>
<feature type="domain" description="Fungal lipase-type" evidence="2">
    <location>
        <begin position="183"/>
        <end position="291"/>
    </location>
</feature>
<evidence type="ECO:0000313" key="4">
    <source>
        <dbReference type="EMBL" id="KAG5632714.1"/>
    </source>
</evidence>
<dbReference type="Gene3D" id="3.40.50.1820">
    <property type="entry name" value="alpha/beta hydrolase"/>
    <property type="match status" value="1"/>
</dbReference>
<organism evidence="4 5">
    <name type="scientific">Solanum commersonii</name>
    <name type="common">Commerson's wild potato</name>
    <name type="synonym">Commerson's nightshade</name>
    <dbReference type="NCBI Taxonomy" id="4109"/>
    <lineage>
        <taxon>Eukaryota</taxon>
        <taxon>Viridiplantae</taxon>
        <taxon>Streptophyta</taxon>
        <taxon>Embryophyta</taxon>
        <taxon>Tracheophyta</taxon>
        <taxon>Spermatophyta</taxon>
        <taxon>Magnoliopsida</taxon>
        <taxon>eudicotyledons</taxon>
        <taxon>Gunneridae</taxon>
        <taxon>Pentapetalae</taxon>
        <taxon>asterids</taxon>
        <taxon>lamiids</taxon>
        <taxon>Solanales</taxon>
        <taxon>Solanaceae</taxon>
        <taxon>Solanoideae</taxon>
        <taxon>Solaneae</taxon>
        <taxon>Solanum</taxon>
    </lineage>
</organism>
<evidence type="ECO:0000259" key="2">
    <source>
        <dbReference type="Pfam" id="PF01764"/>
    </source>
</evidence>
<dbReference type="CDD" id="cd00519">
    <property type="entry name" value="Lipase_3"/>
    <property type="match status" value="1"/>
</dbReference>
<accession>A0A9J6B803</accession>
<gene>
    <name evidence="4" type="ORF">H5410_004431</name>
</gene>
<keyword evidence="1" id="KW-0378">Hydrolase</keyword>
<evidence type="ECO:0000256" key="1">
    <source>
        <dbReference type="ARBA" id="ARBA00022801"/>
    </source>
</evidence>
<dbReference type="GO" id="GO:0016042">
    <property type="term" value="P:lipid catabolic process"/>
    <property type="evidence" value="ECO:0007669"/>
    <property type="project" value="InterPro"/>
</dbReference>
<evidence type="ECO:0000259" key="3">
    <source>
        <dbReference type="Pfam" id="PF03893"/>
    </source>
</evidence>
<dbReference type="EMBL" id="JACXVP010000001">
    <property type="protein sequence ID" value="KAG5632714.1"/>
    <property type="molecule type" value="Genomic_DNA"/>
</dbReference>
<dbReference type="OrthoDB" id="438440at2759"/>
<dbReference type="InterPro" id="IPR005592">
    <property type="entry name" value="Mono/diacylglycerol_lipase_N"/>
</dbReference>
<dbReference type="InterPro" id="IPR002921">
    <property type="entry name" value="Fungal_lipase-type"/>
</dbReference>
<dbReference type="PANTHER" id="PTHR46023:SF6">
    <property type="entry name" value="LIPASE CLASS 3 FAMILY PROTEIN"/>
    <property type="match status" value="1"/>
</dbReference>
<comment type="caution">
    <text evidence="4">The sequence shown here is derived from an EMBL/GenBank/DDBJ whole genome shotgun (WGS) entry which is preliminary data.</text>
</comment>
<dbReference type="AlphaFoldDB" id="A0A9J6B803"/>
<dbReference type="InterPro" id="IPR029058">
    <property type="entry name" value="AB_hydrolase_fold"/>
</dbReference>
<sequence>MAATTMATAAGAVVLLYYVLSRRLTAKDGEEEETGDYSKAASRSVKRRLSRRPAQAPATWLETISTLCETLRFTYSETLGKWPIGDLAFGINYLIRSQGNAPVASVYAGESCVQLKGDEIIAQLYHYLRLVTLCMLFSKKPFPVFLESAGYSQEDVLLQKPKAGLLKPAFTIIKDRNLNCFLLLIRGTHSIKDTLTAVTGAVVPFHHSVLDDGGISNLVLGYAHCGMVAAARWIAKLSMPFLVKVLEENPEYEIKVVGHSLGGGTAALLTYILREQKELSSSTCVTFAPGVFLSAAVSDLYLKV</sequence>
<protein>
    <submittedName>
        <fullName evidence="4">Uncharacterized protein</fullName>
    </submittedName>
</protein>
<dbReference type="PANTHER" id="PTHR46023">
    <property type="entry name" value="LIPASE CLASS 3 PROTEIN-LIKE"/>
    <property type="match status" value="1"/>
</dbReference>
<keyword evidence="5" id="KW-1185">Reference proteome</keyword>
<reference evidence="4 5" key="1">
    <citation type="submission" date="2020-09" db="EMBL/GenBank/DDBJ databases">
        <title>De no assembly of potato wild relative species, Solanum commersonii.</title>
        <authorList>
            <person name="Cho K."/>
        </authorList>
    </citation>
    <scope>NUCLEOTIDE SEQUENCE [LARGE SCALE GENOMIC DNA]</scope>
    <source>
        <strain evidence="4">LZ3.2</strain>
        <tissue evidence="4">Leaf</tissue>
    </source>
</reference>
<dbReference type="SUPFAM" id="SSF53474">
    <property type="entry name" value="alpha/beta-Hydrolases"/>
    <property type="match status" value="1"/>
</dbReference>
<proteinExistence type="predicted"/>